<dbReference type="CDD" id="cd00090">
    <property type="entry name" value="HTH_ARSR"/>
    <property type="match status" value="1"/>
</dbReference>
<sequence length="219" mass="24397">MVERNPLSDDAAAPDEPAYLARRIDASAMKAFAHPLRMAMYDYLNDHESATATMLAKHTGESTGQTSYHLRQLERHGFVEEDAARGSGRERWWKAVGFRMDRDDLAQDSSTRPAVTAMLQNQVSQRAEALRDWFQRSESETASWQNSSLTSRTTAKMTAQESADLNRVLMETIHEHTEAAKARHSAGKGVSEGGEGAPDAEGTRQVRIYLDVFPLPTDD</sequence>
<dbReference type="EMBL" id="CP099489">
    <property type="protein sequence ID" value="USQ79229.1"/>
    <property type="molecule type" value="Genomic_DNA"/>
</dbReference>
<dbReference type="SMART" id="SM00418">
    <property type="entry name" value="HTH_ARSR"/>
    <property type="match status" value="1"/>
</dbReference>
<gene>
    <name evidence="3" type="ORF">NF556_16645</name>
</gene>
<dbReference type="Proteomes" id="UP001056455">
    <property type="component" value="Chromosome"/>
</dbReference>
<proteinExistence type="predicted"/>
<feature type="domain" description="HTH arsR-type" evidence="2">
    <location>
        <begin position="27"/>
        <end position="108"/>
    </location>
</feature>
<protein>
    <submittedName>
        <fullName evidence="3">Helix-turn-helix domain-containing protein</fullName>
    </submittedName>
</protein>
<dbReference type="InterPro" id="IPR036390">
    <property type="entry name" value="WH_DNA-bd_sf"/>
</dbReference>
<dbReference type="Pfam" id="PF12840">
    <property type="entry name" value="HTH_20"/>
    <property type="match status" value="1"/>
</dbReference>
<dbReference type="SUPFAM" id="SSF46785">
    <property type="entry name" value="Winged helix' DNA-binding domain"/>
    <property type="match status" value="1"/>
</dbReference>
<evidence type="ECO:0000313" key="3">
    <source>
        <dbReference type="EMBL" id="USQ79229.1"/>
    </source>
</evidence>
<feature type="region of interest" description="Disordered" evidence="1">
    <location>
        <begin position="180"/>
        <end position="205"/>
    </location>
</feature>
<accession>A0ABY4YRA3</accession>
<organism evidence="3 4">
    <name type="scientific">Ornithinimicrobium faecis</name>
    <dbReference type="NCBI Taxonomy" id="2934158"/>
    <lineage>
        <taxon>Bacteria</taxon>
        <taxon>Bacillati</taxon>
        <taxon>Actinomycetota</taxon>
        <taxon>Actinomycetes</taxon>
        <taxon>Micrococcales</taxon>
        <taxon>Ornithinimicrobiaceae</taxon>
        <taxon>Ornithinimicrobium</taxon>
    </lineage>
</organism>
<keyword evidence="4" id="KW-1185">Reference proteome</keyword>
<dbReference type="Gene3D" id="1.10.10.10">
    <property type="entry name" value="Winged helix-like DNA-binding domain superfamily/Winged helix DNA-binding domain"/>
    <property type="match status" value="1"/>
</dbReference>
<dbReference type="RefSeq" id="WP_252592146.1">
    <property type="nucleotide sequence ID" value="NZ_CP099489.1"/>
</dbReference>
<evidence type="ECO:0000313" key="4">
    <source>
        <dbReference type="Proteomes" id="UP001056455"/>
    </source>
</evidence>
<dbReference type="InterPro" id="IPR001845">
    <property type="entry name" value="HTH_ArsR_DNA-bd_dom"/>
</dbReference>
<evidence type="ECO:0000259" key="2">
    <source>
        <dbReference type="SMART" id="SM00418"/>
    </source>
</evidence>
<evidence type="ECO:0000256" key="1">
    <source>
        <dbReference type="SAM" id="MobiDB-lite"/>
    </source>
</evidence>
<name>A0ABY4YRA3_9MICO</name>
<reference evidence="3" key="1">
    <citation type="submission" date="2022-06" db="EMBL/GenBank/DDBJ databases">
        <title>Ornithinimicrobium HY1793.</title>
        <authorList>
            <person name="Huang Y."/>
        </authorList>
    </citation>
    <scope>NUCLEOTIDE SEQUENCE</scope>
    <source>
        <strain evidence="3">HY1793</strain>
    </source>
</reference>
<dbReference type="InterPro" id="IPR036388">
    <property type="entry name" value="WH-like_DNA-bd_sf"/>
</dbReference>
<dbReference type="InterPro" id="IPR011991">
    <property type="entry name" value="ArsR-like_HTH"/>
</dbReference>